<dbReference type="EMBL" id="VUJX02000006">
    <property type="protein sequence ID" value="KAL0935438.1"/>
    <property type="molecule type" value="Genomic_DNA"/>
</dbReference>
<evidence type="ECO:0000313" key="1">
    <source>
        <dbReference type="EMBL" id="KAL0935438.1"/>
    </source>
</evidence>
<dbReference type="Proteomes" id="UP000805649">
    <property type="component" value="Unassembled WGS sequence"/>
</dbReference>
<name>A0ACC3YU28_COLTU</name>
<proteinExistence type="predicted"/>
<evidence type="ECO:0000313" key="2">
    <source>
        <dbReference type="Proteomes" id="UP000805649"/>
    </source>
</evidence>
<gene>
    <name evidence="1" type="ORF">CTRU02_210029</name>
</gene>
<sequence>MKALRTVAIFHIEAPGEVDEDWWGGWFIQMREYYHTDRPVHFYTKIVYPDLPPYEINLENYMNVDRDARRKIVAKFPDGFEEGYEVSDSDDDVRGPDRFYRWASY</sequence>
<comment type="caution">
    <text evidence="1">The sequence shown here is derived from an EMBL/GenBank/DDBJ whole genome shotgun (WGS) entry which is preliminary data.</text>
</comment>
<organism evidence="1 2">
    <name type="scientific">Colletotrichum truncatum</name>
    <name type="common">Anthracnose fungus</name>
    <name type="synonym">Colletotrichum capsici</name>
    <dbReference type="NCBI Taxonomy" id="5467"/>
    <lineage>
        <taxon>Eukaryota</taxon>
        <taxon>Fungi</taxon>
        <taxon>Dikarya</taxon>
        <taxon>Ascomycota</taxon>
        <taxon>Pezizomycotina</taxon>
        <taxon>Sordariomycetes</taxon>
        <taxon>Hypocreomycetidae</taxon>
        <taxon>Glomerellales</taxon>
        <taxon>Glomerellaceae</taxon>
        <taxon>Colletotrichum</taxon>
        <taxon>Colletotrichum truncatum species complex</taxon>
    </lineage>
</organism>
<reference evidence="1 2" key="1">
    <citation type="journal article" date="2020" name="Phytopathology">
        <title>Genome Sequence Resources of Colletotrichum truncatum, C. plurivorum, C. musicola, and C. sojae: Four Species Pathogenic to Soybean (Glycine max).</title>
        <authorList>
            <person name="Rogerio F."/>
            <person name="Boufleur T.R."/>
            <person name="Ciampi-Guillardi M."/>
            <person name="Sukno S.A."/>
            <person name="Thon M.R."/>
            <person name="Massola Junior N.S."/>
            <person name="Baroncelli R."/>
        </authorList>
    </citation>
    <scope>NUCLEOTIDE SEQUENCE [LARGE SCALE GENOMIC DNA]</scope>
    <source>
        <strain evidence="1 2">CMES1059</strain>
    </source>
</reference>
<keyword evidence="2" id="KW-1185">Reference proteome</keyword>
<accession>A0ACC3YU28</accession>
<protein>
    <submittedName>
        <fullName evidence="1">Uncharacterized protein</fullName>
    </submittedName>
</protein>